<dbReference type="InterPro" id="IPR037171">
    <property type="entry name" value="NagB/RpiA_transferase-like"/>
</dbReference>
<dbReference type="PANTHER" id="PTHR30363">
    <property type="entry name" value="HTH-TYPE TRANSCRIPTIONAL REGULATOR SRLR-RELATED"/>
    <property type="match status" value="1"/>
</dbReference>
<dbReference type="Gene3D" id="3.40.50.1360">
    <property type="match status" value="1"/>
</dbReference>
<dbReference type="SMART" id="SM01134">
    <property type="entry name" value="DeoRC"/>
    <property type="match status" value="1"/>
</dbReference>
<evidence type="ECO:0000313" key="6">
    <source>
        <dbReference type="Proteomes" id="UP001157109"/>
    </source>
</evidence>
<reference evidence="6" key="1">
    <citation type="journal article" date="2019" name="Int. J. Syst. Evol. Microbiol.">
        <title>The Global Catalogue of Microorganisms (GCM) 10K type strain sequencing project: providing services to taxonomists for standard genome sequencing and annotation.</title>
        <authorList>
            <consortium name="The Broad Institute Genomics Platform"/>
            <consortium name="The Broad Institute Genome Sequencing Center for Infectious Disease"/>
            <person name="Wu L."/>
            <person name="Ma J."/>
        </authorList>
    </citation>
    <scope>NUCLEOTIDE SEQUENCE [LARGE SCALE GENOMIC DNA]</scope>
    <source>
        <strain evidence="6">NBRC 105830</strain>
    </source>
</reference>
<sequence>MKVERHEAVLVALRTQGMCSVPGLAATLAVSEATVRRDLAELEQQGRLQRVHGGATAVDPMHRPEEPVPFARVVLNAKRQKEAIARRAAALVADGDVVLLDIGTTTMLLARALRGREITVVTSSLAVLDELRHDDHVEVILLGGVVRRSYHSLVGVLTEDALRQVRASIAFLGASGINAAGSSSTPPSSRCRSSGR</sequence>
<dbReference type="Proteomes" id="UP001157109">
    <property type="component" value="Unassembled WGS sequence"/>
</dbReference>
<keyword evidence="2" id="KW-0238">DNA-binding</keyword>
<organism evidence="5 6">
    <name type="scientific">Arsenicicoccus piscis</name>
    <dbReference type="NCBI Taxonomy" id="673954"/>
    <lineage>
        <taxon>Bacteria</taxon>
        <taxon>Bacillati</taxon>
        <taxon>Actinomycetota</taxon>
        <taxon>Actinomycetes</taxon>
        <taxon>Micrococcales</taxon>
        <taxon>Intrasporangiaceae</taxon>
        <taxon>Arsenicicoccus</taxon>
    </lineage>
</organism>
<dbReference type="InterPro" id="IPR050313">
    <property type="entry name" value="Carb_Metab_HTH_regulators"/>
</dbReference>
<dbReference type="InterPro" id="IPR036390">
    <property type="entry name" value="WH_DNA-bd_sf"/>
</dbReference>
<evidence type="ECO:0000259" key="4">
    <source>
        <dbReference type="PROSITE" id="PS51000"/>
    </source>
</evidence>
<dbReference type="EMBL" id="BSUJ01000001">
    <property type="protein sequence ID" value="GMA19054.1"/>
    <property type="molecule type" value="Genomic_DNA"/>
</dbReference>
<dbReference type="PROSITE" id="PS51000">
    <property type="entry name" value="HTH_DEOR_2"/>
    <property type="match status" value="1"/>
</dbReference>
<comment type="caution">
    <text evidence="5">The sequence shown here is derived from an EMBL/GenBank/DDBJ whole genome shotgun (WGS) entry which is preliminary data.</text>
</comment>
<name>A0ABQ6HNK1_9MICO</name>
<keyword evidence="3" id="KW-0804">Transcription</keyword>
<feature type="domain" description="HTH deoR-type" evidence="4">
    <location>
        <begin position="2"/>
        <end position="57"/>
    </location>
</feature>
<dbReference type="InterPro" id="IPR036388">
    <property type="entry name" value="WH-like_DNA-bd_sf"/>
</dbReference>
<evidence type="ECO:0000256" key="1">
    <source>
        <dbReference type="ARBA" id="ARBA00023015"/>
    </source>
</evidence>
<evidence type="ECO:0000313" key="5">
    <source>
        <dbReference type="EMBL" id="GMA19054.1"/>
    </source>
</evidence>
<accession>A0ABQ6HNK1</accession>
<gene>
    <name evidence="5" type="ORF">GCM10025862_10750</name>
</gene>
<dbReference type="SUPFAM" id="SSF100950">
    <property type="entry name" value="NagB/RpiA/CoA transferase-like"/>
    <property type="match status" value="1"/>
</dbReference>
<protein>
    <recommendedName>
        <fullName evidence="4">HTH deoR-type domain-containing protein</fullName>
    </recommendedName>
</protein>
<dbReference type="InterPro" id="IPR001034">
    <property type="entry name" value="DeoR_HTH"/>
</dbReference>
<dbReference type="SUPFAM" id="SSF46785">
    <property type="entry name" value="Winged helix' DNA-binding domain"/>
    <property type="match status" value="1"/>
</dbReference>
<proteinExistence type="predicted"/>
<dbReference type="Pfam" id="PF00455">
    <property type="entry name" value="DeoRC"/>
    <property type="match status" value="1"/>
</dbReference>
<dbReference type="PANTHER" id="PTHR30363:SF44">
    <property type="entry name" value="AGA OPERON TRANSCRIPTIONAL REPRESSOR-RELATED"/>
    <property type="match status" value="1"/>
</dbReference>
<dbReference type="SMART" id="SM00420">
    <property type="entry name" value="HTH_DEOR"/>
    <property type="match status" value="1"/>
</dbReference>
<evidence type="ECO:0000256" key="2">
    <source>
        <dbReference type="ARBA" id="ARBA00023125"/>
    </source>
</evidence>
<dbReference type="InterPro" id="IPR014036">
    <property type="entry name" value="DeoR-like_C"/>
</dbReference>
<dbReference type="InterPro" id="IPR018356">
    <property type="entry name" value="Tscrpt_reg_HTH_DeoR_CS"/>
</dbReference>
<dbReference type="Gene3D" id="1.10.10.10">
    <property type="entry name" value="Winged helix-like DNA-binding domain superfamily/Winged helix DNA-binding domain"/>
    <property type="match status" value="1"/>
</dbReference>
<dbReference type="PROSITE" id="PS00894">
    <property type="entry name" value="HTH_DEOR_1"/>
    <property type="match status" value="1"/>
</dbReference>
<dbReference type="Pfam" id="PF08220">
    <property type="entry name" value="HTH_DeoR"/>
    <property type="match status" value="1"/>
</dbReference>
<keyword evidence="1" id="KW-0805">Transcription regulation</keyword>
<dbReference type="PRINTS" id="PR00037">
    <property type="entry name" value="HTHLACR"/>
</dbReference>
<evidence type="ECO:0000256" key="3">
    <source>
        <dbReference type="ARBA" id="ARBA00023163"/>
    </source>
</evidence>
<keyword evidence="6" id="KW-1185">Reference proteome</keyword>